<evidence type="ECO:0000256" key="1">
    <source>
        <dbReference type="SAM" id="MobiDB-lite"/>
    </source>
</evidence>
<feature type="non-terminal residue" evidence="2">
    <location>
        <position position="1"/>
    </location>
</feature>
<feature type="compositionally biased region" description="Polar residues" evidence="1">
    <location>
        <begin position="131"/>
        <end position="148"/>
    </location>
</feature>
<dbReference type="AlphaFoldDB" id="A0A371HFU9"/>
<dbReference type="EMBL" id="QJKJ01002731">
    <property type="protein sequence ID" value="RDY01594.1"/>
    <property type="molecule type" value="Genomic_DNA"/>
</dbReference>
<feature type="compositionally biased region" description="Basic and acidic residues" evidence="1">
    <location>
        <begin position="120"/>
        <end position="130"/>
    </location>
</feature>
<sequence>MNFHYEFLDFDDFKDCDYTCTELTKCPICVEIGNVTNVGAGVIDISEVVDVTSIAIHGATITSLNTHYKPKVENHDHPNLSDFLNFARSAKAQIDIKLHLLHPKIVRPKPTGSNPSDGAETTKESSRDPVKSSSAETTKESPPTQSNLRLKPEDETESTPSVA</sequence>
<comment type="caution">
    <text evidence="2">The sequence shown here is derived from an EMBL/GenBank/DDBJ whole genome shotgun (WGS) entry which is preliminary data.</text>
</comment>
<organism evidence="2 3">
    <name type="scientific">Mucuna pruriens</name>
    <name type="common">Velvet bean</name>
    <name type="synonym">Dolichos pruriens</name>
    <dbReference type="NCBI Taxonomy" id="157652"/>
    <lineage>
        <taxon>Eukaryota</taxon>
        <taxon>Viridiplantae</taxon>
        <taxon>Streptophyta</taxon>
        <taxon>Embryophyta</taxon>
        <taxon>Tracheophyta</taxon>
        <taxon>Spermatophyta</taxon>
        <taxon>Magnoliopsida</taxon>
        <taxon>eudicotyledons</taxon>
        <taxon>Gunneridae</taxon>
        <taxon>Pentapetalae</taxon>
        <taxon>rosids</taxon>
        <taxon>fabids</taxon>
        <taxon>Fabales</taxon>
        <taxon>Fabaceae</taxon>
        <taxon>Papilionoideae</taxon>
        <taxon>50 kb inversion clade</taxon>
        <taxon>NPAAA clade</taxon>
        <taxon>indigoferoid/millettioid clade</taxon>
        <taxon>Phaseoleae</taxon>
        <taxon>Mucuna</taxon>
    </lineage>
</organism>
<reference evidence="2" key="1">
    <citation type="submission" date="2018-05" db="EMBL/GenBank/DDBJ databases">
        <title>Draft genome of Mucuna pruriens seed.</title>
        <authorList>
            <person name="Nnadi N.E."/>
            <person name="Vos R."/>
            <person name="Hasami M.H."/>
            <person name="Devisetty U.K."/>
            <person name="Aguiy J.C."/>
        </authorList>
    </citation>
    <scope>NUCLEOTIDE SEQUENCE [LARGE SCALE GENOMIC DNA]</scope>
    <source>
        <strain evidence="2">JCA_2017</strain>
    </source>
</reference>
<keyword evidence="3" id="KW-1185">Reference proteome</keyword>
<evidence type="ECO:0000313" key="2">
    <source>
        <dbReference type="EMBL" id="RDY01594.1"/>
    </source>
</evidence>
<name>A0A371HFU9_MUCPR</name>
<dbReference type="Proteomes" id="UP000257109">
    <property type="component" value="Unassembled WGS sequence"/>
</dbReference>
<protein>
    <submittedName>
        <fullName evidence="2">Uncharacterized protein</fullName>
    </submittedName>
</protein>
<proteinExistence type="predicted"/>
<gene>
    <name evidence="2" type="ORF">CR513_15053</name>
</gene>
<accession>A0A371HFU9</accession>
<evidence type="ECO:0000313" key="3">
    <source>
        <dbReference type="Proteomes" id="UP000257109"/>
    </source>
</evidence>
<feature type="region of interest" description="Disordered" evidence="1">
    <location>
        <begin position="105"/>
        <end position="163"/>
    </location>
</feature>